<dbReference type="InterPro" id="IPR003599">
    <property type="entry name" value="Ig_sub"/>
</dbReference>
<keyword evidence="5" id="KW-0393">Immunoglobulin domain</keyword>
<dbReference type="PANTHER" id="PTHR47633">
    <property type="entry name" value="IMMUNOGLOBULIN"/>
    <property type="match status" value="1"/>
</dbReference>
<evidence type="ECO:0000256" key="1">
    <source>
        <dbReference type="ARBA" id="ARBA00004657"/>
    </source>
</evidence>
<feature type="compositionally biased region" description="Basic and acidic residues" evidence="7">
    <location>
        <begin position="1916"/>
        <end position="1931"/>
    </location>
</feature>
<dbReference type="Gene3D" id="2.60.40.10">
    <property type="entry name" value="Immunoglobulins"/>
    <property type="match status" value="7"/>
</dbReference>
<dbReference type="SUPFAM" id="SSF46966">
    <property type="entry name" value="Spectrin repeat"/>
    <property type="match status" value="2"/>
</dbReference>
<feature type="compositionally biased region" description="Low complexity" evidence="7">
    <location>
        <begin position="2087"/>
        <end position="2098"/>
    </location>
</feature>
<protein>
    <recommendedName>
        <fullName evidence="8">Ig-like domain-containing protein</fullName>
    </recommendedName>
</protein>
<feature type="compositionally biased region" description="Basic and acidic residues" evidence="7">
    <location>
        <begin position="2173"/>
        <end position="2185"/>
    </location>
</feature>
<evidence type="ECO:0000256" key="7">
    <source>
        <dbReference type="SAM" id="MobiDB-lite"/>
    </source>
</evidence>
<keyword evidence="3" id="KW-0963">Cytoplasm</keyword>
<feature type="region of interest" description="Disordered" evidence="7">
    <location>
        <begin position="2406"/>
        <end position="2434"/>
    </location>
</feature>
<feature type="region of interest" description="Disordered" evidence="7">
    <location>
        <begin position="2009"/>
        <end position="2029"/>
    </location>
</feature>
<evidence type="ECO:0000256" key="3">
    <source>
        <dbReference type="ARBA" id="ARBA00022490"/>
    </source>
</evidence>
<feature type="compositionally biased region" description="Low complexity" evidence="7">
    <location>
        <begin position="2335"/>
        <end position="2348"/>
    </location>
</feature>
<evidence type="ECO:0000256" key="5">
    <source>
        <dbReference type="ARBA" id="ARBA00023319"/>
    </source>
</evidence>
<sequence length="2434" mass="267879">MAFPSVEEITPVRLVFFLFEDKAVVLMSSKEWLELQVLEMSPDMTRMGDCFVTSSDLLMAHQDVLKKLQSKQSPVEELLKQADQLIASQRPRAEVYAAMAESLGQAWKDLNSFLEQRRVILEYNVAFHSHAEDVIDKLASLDRESVATSTLPSDVDSIKRLRTRIEESRKSALESLRLALQDGEVLLEKLTALKNLGTLDSRPGHILTAVNAALNQVRRWLEALHDRRRRSETAFQQRRAALDQWSEVCSLRRDLAATEKRLEALGRNGSTALGDSSATAELLLFEHNKITPECKELQERTLKLTHRAEELQGRWRNELGGANGAEQVRNEAYALLDKTSEFLETVEQREQLLAQSIHFFRVAATALTKLDQLEVQLTAHQVPPGSAQLAQLHAQVSRALEDATAPALHHGYSLLDIVGRSHPGAEGIRKTVELIENRGIQLGSLCTAHKEESLRISQAVRNFIEQYESLQSWLLDVIEGFLRTHTDMRGTLPEARDVLDLHIQLYNDLNMRGSEIESLLRSVNPLCEMAEEAQAHEVQMKGDVLHDTWKRLGRAMADRVELMQAYVRLHGLAMAVQESWDDVETRCQQLDVDEEPSAAIRQVEEIWLDGQQKYLQLSQLGRNFMADALKISDRYLDVRKACLCVESLLEYLGGRQLTVHRVQETWIETVTTIQHTRHEWNHFVSIIQSVMEIHEEKEQSLYPMLPRPVAHQPACSAMVELLDESCQRVVAEWSATIDQLESKKLEAEQVPLPPAGGNQEDRSKMLGDVLLLQQRMQFRLKEYKTLVQMGLALFKNLAEVESMIEMIDRKQMVYKTTAEVDQAVKDHQVTVNTVNELIKITRQEADQLIRLLQDQDGRILGEELERPGESTGPAEAALSVQQRFAYHQRPAGRPQPPAGRHERPVRLFAGRRQSHFPGLFPIRKDHRIAGSSNRDVFQHGQEDHRRGGGKRGPGQFGTGSVSDEPEVEQLPPGGGRDPPAHRPLHRLFHAGRGGGAILPDGQSGPGDSGQEIHPGQNAGRGPHPVERSGRFHQAARGQESSNRIQPVLKENRSMLDSFSVMNSELATLAINLKAAEDDRFKQAETQAAVQESLDAARAEAASARAAASAAEEARRAAEAAALAMKETAAVPPRPPLPASIPELPRPSAAALAAGRAPTPPKRSKQTDSPVEGPAFTTLLENATVEESKSVQLSCRVTGQPIPSISWLKDGMAITNNPDYQTTFDERDGTCCLTIEETFADDSARFTCQASNLAGFAQTTAVLHVQECSEDVLLPPEFVEPLMDSTAREGQPHQLSCRVVGVPAPLISWHKNGVCVDHSRDYIITYDDGLCQLGFSQVFVEDGAIFECRAANEAGDADTAATLIVEPLEPTEIPAFKPGLSSNVMARTGQKVRLECVVSAGLPRPSILWLHNHKPVKETRDIKTLVEGNKHLLTITEAFPKDAGTYTVVARNVAGEATTTCNLAVKGRVPTETSDSELASDMEPIKPGIQQSLPARMTVNEGDKVRMDCVIVAQPEPEVIWYHKERPVKESSDFQLIFQGDRCSLIIREAFQEDSGLYRVVAVNSAGEASSQCQLVVSPAMEEKRADGRESAVALVSLTAQPDPTTSEPPVFKKVFGNATVEEGGPLVFDCTITGRPTPQVQWHFNDQLIRPSSFGPKETQIGENQYRLSIGMARPEHAGRYKCVAESESGVATCMADATVQPRKQDDSFVSRRAVFSQSSTVVSSSQESSYRSVTRQVQQSITQVSGQQMAQQTATERTEVVEKAEGDDEPVLSVKQRASLFAGQVDPAAAKAGPVQQPAKKTQRKDVGPRFVTALTGVMVEPGANIQLEGILDGHPVPDIKWYKNGVEIVPSDDQDRLDISSGGQKVRLSIQQMEESDAGRPVFGRRLQAQTVRPGSRITMEVEVTGTPPPEVSWSRDDRQLTSSDDGRVSTKVEGTRHWIVIAKVTELDAGRYTVRALNRAGEAISTAELFVSSPAVVLVEEPPASRKHPPLKVDVSVKPADLLPEPPPEVLYAPKSETPKSGSFSGARVDFAEKTRLLEEASKIVSPTEVPGRIRLLPMPSSDSESPPRNIRPTPPPELPPRQPSLELSKFEPFPELEPFPFKPDPPRPEKKKSSGGPAVRKPGKFVRGESRESDYESDLEGARITPRWVPPGSDTDTDTASYKKVKPKLASEGERTSRAVSKEPTPPTEFEIPPEMEGPPRPKVLPLDPEFIASVAKAEEIQQVVIPFLAAAQQTLPRVKSPKPPSAEGLAMEKAWVPKRVETDSPSKQISTAKLSSSPVGVGHVKPSPKALEMEKQWSHRFTSHNSKIWPPPPPDNEPPSIPIWNAGQPSSSSLSSSVTMETTTTSVQQLVETVSKKSILKSSTGPAAAAGPERRVKIQGDGNDEVAVDVVKAVPAVISSWEPALKLEPPEASSRSNSSSSAKEVGSHI</sequence>
<dbReference type="FunFam" id="2.60.40.10:FF:000080">
    <property type="entry name" value="Myosin light chain kinase, smooth muscle"/>
    <property type="match status" value="2"/>
</dbReference>
<dbReference type="InParanoid" id="E9GRF2"/>
<feature type="region of interest" description="Disordered" evidence="7">
    <location>
        <begin position="2266"/>
        <end position="2291"/>
    </location>
</feature>
<dbReference type="eggNOG" id="KOG0613">
    <property type="taxonomic scope" value="Eukaryota"/>
</dbReference>
<dbReference type="FunFam" id="2.60.40.10:FF:000632">
    <property type="entry name" value="Uncharacterized protein, isoform B"/>
    <property type="match status" value="1"/>
</dbReference>
<gene>
    <name evidence="9" type="ORF">DAPPUDRAFT_105670</name>
</gene>
<dbReference type="EMBL" id="GL732559">
    <property type="protein sequence ID" value="EFX78001.1"/>
    <property type="molecule type" value="Genomic_DNA"/>
</dbReference>
<keyword evidence="10" id="KW-1185">Reference proteome</keyword>
<feature type="compositionally biased region" description="Pro residues" evidence="7">
    <location>
        <begin position="2314"/>
        <end position="2326"/>
    </location>
</feature>
<dbReference type="eggNOG" id="KOG4240">
    <property type="taxonomic scope" value="Eukaryota"/>
</dbReference>
<feature type="region of interest" description="Disordered" evidence="7">
    <location>
        <begin position="2052"/>
        <end position="2209"/>
    </location>
</feature>
<dbReference type="STRING" id="6669.E9GRF2"/>
<dbReference type="InterPro" id="IPR002017">
    <property type="entry name" value="Spectrin_repeat"/>
</dbReference>
<dbReference type="Pfam" id="PF25101">
    <property type="entry name" value="Spectrin_7"/>
    <property type="match status" value="1"/>
</dbReference>
<keyword evidence="6" id="KW-0175">Coiled coil</keyword>
<dbReference type="PROSITE" id="PS50835">
    <property type="entry name" value="IG_LIKE"/>
    <property type="match status" value="7"/>
</dbReference>
<feature type="compositionally biased region" description="Low complexity" evidence="7">
    <location>
        <begin position="1141"/>
        <end position="1156"/>
    </location>
</feature>
<dbReference type="Pfam" id="PF07679">
    <property type="entry name" value="I-set"/>
    <property type="match status" value="7"/>
</dbReference>
<dbReference type="InterPro" id="IPR058157">
    <property type="entry name" value="Spectrin_met"/>
</dbReference>
<feature type="region of interest" description="Disordered" evidence="7">
    <location>
        <begin position="2308"/>
        <end position="2348"/>
    </location>
</feature>
<evidence type="ECO:0000313" key="9">
    <source>
        <dbReference type="EMBL" id="EFX78001.1"/>
    </source>
</evidence>
<feature type="coiled-coil region" evidence="6">
    <location>
        <begin position="1093"/>
        <end position="1120"/>
    </location>
</feature>
<name>E9GRF2_DAPPU</name>
<feature type="domain" description="Ig-like" evidence="8">
    <location>
        <begin position="1373"/>
        <end position="1463"/>
    </location>
</feature>
<feature type="domain" description="Ig-like" evidence="8">
    <location>
        <begin position="1486"/>
        <end position="1577"/>
    </location>
</feature>
<dbReference type="SUPFAM" id="SSF48726">
    <property type="entry name" value="Immunoglobulin"/>
    <property type="match status" value="7"/>
</dbReference>
<dbReference type="GO" id="GO:0060298">
    <property type="term" value="P:positive regulation of sarcomere organization"/>
    <property type="evidence" value="ECO:0007669"/>
    <property type="project" value="UniProtKB-ARBA"/>
</dbReference>
<dbReference type="KEGG" id="dpx:DAPPUDRAFT_105670"/>
<feature type="region of interest" description="Disordered" evidence="7">
    <location>
        <begin position="1907"/>
        <end position="1931"/>
    </location>
</feature>
<reference evidence="9 10" key="1">
    <citation type="journal article" date="2011" name="Science">
        <title>The ecoresponsive genome of Daphnia pulex.</title>
        <authorList>
            <person name="Colbourne J.K."/>
            <person name="Pfrender M.E."/>
            <person name="Gilbert D."/>
            <person name="Thomas W.K."/>
            <person name="Tucker A."/>
            <person name="Oakley T.H."/>
            <person name="Tokishita S."/>
            <person name="Aerts A."/>
            <person name="Arnold G.J."/>
            <person name="Basu M.K."/>
            <person name="Bauer D.J."/>
            <person name="Caceres C.E."/>
            <person name="Carmel L."/>
            <person name="Casola C."/>
            <person name="Choi J.H."/>
            <person name="Detter J.C."/>
            <person name="Dong Q."/>
            <person name="Dusheyko S."/>
            <person name="Eads B.D."/>
            <person name="Frohlich T."/>
            <person name="Geiler-Samerotte K.A."/>
            <person name="Gerlach D."/>
            <person name="Hatcher P."/>
            <person name="Jogdeo S."/>
            <person name="Krijgsveld J."/>
            <person name="Kriventseva E.V."/>
            <person name="Kultz D."/>
            <person name="Laforsch C."/>
            <person name="Lindquist E."/>
            <person name="Lopez J."/>
            <person name="Manak J.R."/>
            <person name="Muller J."/>
            <person name="Pangilinan J."/>
            <person name="Patwardhan R.P."/>
            <person name="Pitluck S."/>
            <person name="Pritham E.J."/>
            <person name="Rechtsteiner A."/>
            <person name="Rho M."/>
            <person name="Rogozin I.B."/>
            <person name="Sakarya O."/>
            <person name="Salamov A."/>
            <person name="Schaack S."/>
            <person name="Shapiro H."/>
            <person name="Shiga Y."/>
            <person name="Skalitzky C."/>
            <person name="Smith Z."/>
            <person name="Souvorov A."/>
            <person name="Sung W."/>
            <person name="Tang Z."/>
            <person name="Tsuchiya D."/>
            <person name="Tu H."/>
            <person name="Vos H."/>
            <person name="Wang M."/>
            <person name="Wolf Y.I."/>
            <person name="Yamagata H."/>
            <person name="Yamada T."/>
            <person name="Ye Y."/>
            <person name="Shaw J.R."/>
            <person name="Andrews J."/>
            <person name="Crease T.J."/>
            <person name="Tang H."/>
            <person name="Lucas S.M."/>
            <person name="Robertson H.M."/>
            <person name="Bork P."/>
            <person name="Koonin E.V."/>
            <person name="Zdobnov E.M."/>
            <person name="Grigoriev I.V."/>
            <person name="Lynch M."/>
            <person name="Boore J.L."/>
        </authorList>
    </citation>
    <scope>NUCLEOTIDE SEQUENCE [LARGE SCALE GENOMIC DNA]</scope>
</reference>
<dbReference type="FunCoup" id="E9GRF2">
    <property type="interactions" value="28"/>
</dbReference>
<feature type="domain" description="Ig-like" evidence="8">
    <location>
        <begin position="1275"/>
        <end position="1363"/>
    </location>
</feature>
<dbReference type="InterPro" id="IPR013783">
    <property type="entry name" value="Ig-like_fold"/>
</dbReference>
<comment type="subcellular location">
    <subcellularLocation>
        <location evidence="1">Cytoplasm</location>
        <location evidence="1">Myofibril</location>
    </subcellularLocation>
</comment>
<dbReference type="PANTHER" id="PTHR47633:SF4">
    <property type="entry name" value="MYOPALLADIN ISOFORM X1"/>
    <property type="match status" value="1"/>
</dbReference>
<evidence type="ECO:0000256" key="6">
    <source>
        <dbReference type="SAM" id="Coils"/>
    </source>
</evidence>
<dbReference type="InterPro" id="IPR007110">
    <property type="entry name" value="Ig-like_dom"/>
</dbReference>
<dbReference type="GO" id="GO:0045989">
    <property type="term" value="P:positive regulation of striated muscle contraction"/>
    <property type="evidence" value="ECO:0007669"/>
    <property type="project" value="UniProtKB-ARBA"/>
</dbReference>
<dbReference type="HOGENOM" id="CLU_232987_0_0_1"/>
<dbReference type="OrthoDB" id="6351407at2759"/>
<evidence type="ECO:0000256" key="4">
    <source>
        <dbReference type="ARBA" id="ARBA00023157"/>
    </source>
</evidence>
<dbReference type="Gene3D" id="1.20.58.60">
    <property type="match status" value="3"/>
</dbReference>
<evidence type="ECO:0000259" key="8">
    <source>
        <dbReference type="PROSITE" id="PS50835"/>
    </source>
</evidence>
<feature type="region of interest" description="Disordered" evidence="7">
    <location>
        <begin position="1126"/>
        <end position="1172"/>
    </location>
</feature>
<dbReference type="Proteomes" id="UP000000305">
    <property type="component" value="Unassembled WGS sequence"/>
</dbReference>
<dbReference type="InterPro" id="IPR036179">
    <property type="entry name" value="Ig-like_dom_sf"/>
</dbReference>
<comment type="similarity">
    <text evidence="2">Belongs to the protein kinase superfamily. CAMK Ser/Thr protein kinase family.</text>
</comment>
<dbReference type="FunFam" id="2.60.40.10:FF:000107">
    <property type="entry name" value="Myosin, light chain kinase a"/>
    <property type="match status" value="1"/>
</dbReference>
<dbReference type="InterPro" id="IPR003598">
    <property type="entry name" value="Ig_sub2"/>
</dbReference>
<dbReference type="GO" id="GO:0030016">
    <property type="term" value="C:myofibril"/>
    <property type="evidence" value="ECO:0007669"/>
    <property type="project" value="UniProtKB-SubCell"/>
</dbReference>
<feature type="compositionally biased region" description="Polar residues" evidence="7">
    <location>
        <begin position="2270"/>
        <end position="2283"/>
    </location>
</feature>
<dbReference type="PhylomeDB" id="E9GRF2"/>
<feature type="compositionally biased region" description="Basic and acidic residues" evidence="7">
    <location>
        <begin position="937"/>
        <end position="946"/>
    </location>
</feature>
<keyword evidence="4" id="KW-1015">Disulfide bond</keyword>
<feature type="region of interest" description="Disordered" evidence="7">
    <location>
        <begin position="937"/>
        <end position="1041"/>
    </location>
</feature>
<dbReference type="FunFam" id="2.60.40.10:FF:000425">
    <property type="entry name" value="Myosin light chain kinase"/>
    <property type="match status" value="1"/>
</dbReference>
<dbReference type="FunFam" id="2.60.40.10:FF:000032">
    <property type="entry name" value="palladin isoform X1"/>
    <property type="match status" value="1"/>
</dbReference>
<proteinExistence type="inferred from homology"/>
<dbReference type="SMART" id="SM00409">
    <property type="entry name" value="IG"/>
    <property type="match status" value="6"/>
</dbReference>
<dbReference type="GO" id="GO:0040017">
    <property type="term" value="P:positive regulation of locomotion"/>
    <property type="evidence" value="ECO:0007669"/>
    <property type="project" value="UniProtKB-ARBA"/>
</dbReference>
<feature type="domain" description="Ig-like" evidence="8">
    <location>
        <begin position="1173"/>
        <end position="1263"/>
    </location>
</feature>
<evidence type="ECO:0000256" key="2">
    <source>
        <dbReference type="ARBA" id="ARBA00006692"/>
    </source>
</evidence>
<feature type="compositionally biased region" description="Pro residues" evidence="7">
    <location>
        <begin position="2076"/>
        <end position="2086"/>
    </location>
</feature>
<evidence type="ECO:0000313" key="10">
    <source>
        <dbReference type="Proteomes" id="UP000000305"/>
    </source>
</evidence>
<dbReference type="InterPro" id="IPR013098">
    <property type="entry name" value="Ig_I-set"/>
</dbReference>
<dbReference type="Pfam" id="PF00435">
    <property type="entry name" value="Spectrin"/>
    <property type="match status" value="1"/>
</dbReference>
<organism evidence="9 10">
    <name type="scientific">Daphnia pulex</name>
    <name type="common">Water flea</name>
    <dbReference type="NCBI Taxonomy" id="6669"/>
    <lineage>
        <taxon>Eukaryota</taxon>
        <taxon>Metazoa</taxon>
        <taxon>Ecdysozoa</taxon>
        <taxon>Arthropoda</taxon>
        <taxon>Crustacea</taxon>
        <taxon>Branchiopoda</taxon>
        <taxon>Diplostraca</taxon>
        <taxon>Cladocera</taxon>
        <taxon>Anomopoda</taxon>
        <taxon>Daphniidae</taxon>
        <taxon>Daphnia</taxon>
    </lineage>
</organism>
<dbReference type="SMART" id="SM00408">
    <property type="entry name" value="IGc2"/>
    <property type="match status" value="7"/>
</dbReference>
<feature type="domain" description="Ig-like" evidence="8">
    <location>
        <begin position="1883"/>
        <end position="1975"/>
    </location>
</feature>
<dbReference type="OMA" id="HIIEYRN"/>
<accession>E9GRF2</accession>
<feature type="domain" description="Ig-like" evidence="8">
    <location>
        <begin position="1608"/>
        <end position="1701"/>
    </location>
</feature>
<feature type="domain" description="Ig-like" evidence="8">
    <location>
        <begin position="1810"/>
        <end position="1881"/>
    </location>
</feature>
<dbReference type="InterPro" id="IPR018159">
    <property type="entry name" value="Spectrin/alpha-actinin"/>
</dbReference>
<dbReference type="CDD" id="cd00176">
    <property type="entry name" value="SPEC"/>
    <property type="match status" value="1"/>
</dbReference>
<dbReference type="SMART" id="SM00150">
    <property type="entry name" value="SPEC"/>
    <property type="match status" value="4"/>
</dbReference>